<reference evidence="8 9" key="1">
    <citation type="journal article" date="2015" name="Nature">
        <title>rRNA introns, odd ribosomes, and small enigmatic genomes across a large radiation of phyla.</title>
        <authorList>
            <person name="Brown C.T."/>
            <person name="Hug L.A."/>
            <person name="Thomas B.C."/>
            <person name="Sharon I."/>
            <person name="Castelle C.J."/>
            <person name="Singh A."/>
            <person name="Wilkins M.J."/>
            <person name="Williams K.H."/>
            <person name="Banfield J.F."/>
        </authorList>
    </citation>
    <scope>NUCLEOTIDE SEQUENCE [LARGE SCALE GENOMIC DNA]</scope>
</reference>
<evidence type="ECO:0000256" key="4">
    <source>
        <dbReference type="ARBA" id="ARBA00047639"/>
    </source>
</evidence>
<dbReference type="NCBIfam" id="TIGR00442">
    <property type="entry name" value="hisS"/>
    <property type="match status" value="1"/>
</dbReference>
<dbReference type="SUPFAM" id="SSF52954">
    <property type="entry name" value="Class II aaRS ABD-related"/>
    <property type="match status" value="1"/>
</dbReference>
<dbReference type="PIRSF" id="PIRSF001549">
    <property type="entry name" value="His-tRNA_synth"/>
    <property type="match status" value="1"/>
</dbReference>
<evidence type="ECO:0000259" key="7">
    <source>
        <dbReference type="PROSITE" id="PS50862"/>
    </source>
</evidence>
<dbReference type="InterPro" id="IPR036621">
    <property type="entry name" value="Anticodon-bd_dom_sf"/>
</dbReference>
<dbReference type="EMBL" id="LCBE01000012">
    <property type="protein sequence ID" value="KKS03999.1"/>
    <property type="molecule type" value="Genomic_DNA"/>
</dbReference>
<keyword evidence="5" id="KW-0648">Protein biosynthesis</keyword>
<dbReference type="Pfam" id="PF13393">
    <property type="entry name" value="tRNA-synt_His"/>
    <property type="match status" value="1"/>
</dbReference>
<comment type="subunit">
    <text evidence="5">Homodimer.</text>
</comment>
<feature type="binding site" evidence="6">
    <location>
        <begin position="270"/>
        <end position="271"/>
    </location>
    <ligand>
        <name>L-histidine</name>
        <dbReference type="ChEBI" id="CHEBI:57595"/>
    </ligand>
</feature>
<evidence type="ECO:0000313" key="9">
    <source>
        <dbReference type="Proteomes" id="UP000034236"/>
    </source>
</evidence>
<evidence type="ECO:0000256" key="2">
    <source>
        <dbReference type="ARBA" id="ARBA00022741"/>
    </source>
</evidence>
<sequence>MKKINKNKGTEVASPKGMRDLMNEEYYSFQGLFEKAQEVAVYYGFKPIETPMMEQEEIFTTSIGEGTDIIDKEMYTLKTKGGDHLALRPEHTAPLMRAYIEHGMQTMPQPVMFYQYGPVFRHDKPQRGRYRQFWQFDLDSLGNDKSIMDALVIKAGMSILEEAGAKNLSIDINSIGDKECRGAYLRELTSYYRKHINSLPAVDRERLKINPLRILDSKEEKTKEINESAPDSVSYLCPSCKKHFKEVLEYLEEMNIPYNINKNLVRGLSYYTRTVFEVYTESEEEGVLPVQVASGGHYDYLAKQLGGKKDVPGVGFSIGVDRVVGAPWYKKLSPRILKKPKIYFIQLGAEAKLKSLNIIEILRKAHIPIAQSLSKDSLGSQLAIAEKLSIPYALIFGVKEALDNSVIVRDMSNRSQDTVKLNKLLEYLKELK</sequence>
<comment type="subcellular location">
    <subcellularLocation>
        <location evidence="5">Cytoplasm</location>
    </subcellularLocation>
</comment>
<dbReference type="Gene3D" id="3.40.50.800">
    <property type="entry name" value="Anticodon-binding domain"/>
    <property type="match status" value="1"/>
</dbReference>
<dbReference type="GO" id="GO:0005524">
    <property type="term" value="F:ATP binding"/>
    <property type="evidence" value="ECO:0007669"/>
    <property type="project" value="UniProtKB-UniRule"/>
</dbReference>
<feature type="binding site" evidence="6">
    <location>
        <position position="266"/>
    </location>
    <ligand>
        <name>L-histidine</name>
        <dbReference type="ChEBI" id="CHEBI:57595"/>
    </ligand>
</feature>
<comment type="catalytic activity">
    <reaction evidence="4 5">
        <text>tRNA(His) + L-histidine + ATP = L-histidyl-tRNA(His) + AMP + diphosphate + H(+)</text>
        <dbReference type="Rhea" id="RHEA:17313"/>
        <dbReference type="Rhea" id="RHEA-COMP:9665"/>
        <dbReference type="Rhea" id="RHEA-COMP:9689"/>
        <dbReference type="ChEBI" id="CHEBI:15378"/>
        <dbReference type="ChEBI" id="CHEBI:30616"/>
        <dbReference type="ChEBI" id="CHEBI:33019"/>
        <dbReference type="ChEBI" id="CHEBI:57595"/>
        <dbReference type="ChEBI" id="CHEBI:78442"/>
        <dbReference type="ChEBI" id="CHEBI:78527"/>
        <dbReference type="ChEBI" id="CHEBI:456215"/>
        <dbReference type="EC" id="6.1.1.21"/>
    </reaction>
</comment>
<dbReference type="GO" id="GO:0005737">
    <property type="term" value="C:cytoplasm"/>
    <property type="evidence" value="ECO:0007669"/>
    <property type="project" value="UniProtKB-SubCell"/>
</dbReference>
<dbReference type="PROSITE" id="PS50862">
    <property type="entry name" value="AA_TRNA_LIGASE_II"/>
    <property type="match status" value="1"/>
</dbReference>
<feature type="domain" description="Aminoacyl-transfer RNA synthetases class-II family profile" evidence="7">
    <location>
        <begin position="44"/>
        <end position="326"/>
    </location>
</feature>
<dbReference type="Proteomes" id="UP000034236">
    <property type="component" value="Unassembled WGS sequence"/>
</dbReference>
<evidence type="ECO:0000256" key="6">
    <source>
        <dbReference type="PIRSR" id="PIRSR001549-1"/>
    </source>
</evidence>
<feature type="binding site" evidence="6">
    <location>
        <position position="139"/>
    </location>
    <ligand>
        <name>L-histidine</name>
        <dbReference type="ChEBI" id="CHEBI:57595"/>
    </ligand>
</feature>
<keyword evidence="5" id="KW-0963">Cytoplasm</keyword>
<keyword evidence="5 8" id="KW-0436">Ligase</keyword>
<evidence type="ECO:0000256" key="5">
    <source>
        <dbReference type="HAMAP-Rule" id="MF_00127"/>
    </source>
</evidence>
<feature type="binding site" evidence="6">
    <location>
        <position position="121"/>
    </location>
    <ligand>
        <name>L-histidine</name>
        <dbReference type="ChEBI" id="CHEBI:57595"/>
    </ligand>
</feature>
<dbReference type="GO" id="GO:0004821">
    <property type="term" value="F:histidine-tRNA ligase activity"/>
    <property type="evidence" value="ECO:0007669"/>
    <property type="project" value="UniProtKB-UniRule"/>
</dbReference>
<dbReference type="InterPro" id="IPR045864">
    <property type="entry name" value="aa-tRNA-synth_II/BPL/LPL"/>
</dbReference>
<feature type="binding site" evidence="6">
    <location>
        <position position="135"/>
    </location>
    <ligand>
        <name>L-histidine</name>
        <dbReference type="ChEBI" id="CHEBI:57595"/>
    </ligand>
</feature>
<dbReference type="PATRIC" id="fig|1618736.3.peg.431"/>
<dbReference type="InterPro" id="IPR004154">
    <property type="entry name" value="Anticodon-bd"/>
</dbReference>
<organism evidence="8 9">
    <name type="scientific">Candidatus Nomurabacteria bacterium GW2011_GWA2_41_25</name>
    <dbReference type="NCBI Taxonomy" id="1618736"/>
    <lineage>
        <taxon>Bacteria</taxon>
        <taxon>Candidatus Nomuraibacteriota</taxon>
    </lineage>
</organism>
<dbReference type="PANTHER" id="PTHR43707">
    <property type="entry name" value="HISTIDYL-TRNA SYNTHETASE"/>
    <property type="match status" value="1"/>
</dbReference>
<comment type="caution">
    <text evidence="8">The sequence shown here is derived from an EMBL/GenBank/DDBJ whole genome shotgun (WGS) entry which is preliminary data.</text>
</comment>
<keyword evidence="2 5" id="KW-0547">Nucleotide-binding</keyword>
<dbReference type="HAMAP" id="MF_00127">
    <property type="entry name" value="His_tRNA_synth"/>
    <property type="match status" value="1"/>
</dbReference>
<dbReference type="SUPFAM" id="SSF55681">
    <property type="entry name" value="Class II aaRS and biotin synthetases"/>
    <property type="match status" value="1"/>
</dbReference>
<proteinExistence type="inferred from homology"/>
<comment type="similarity">
    <text evidence="1 5">Belongs to the class-II aminoacyl-tRNA synthetase family.</text>
</comment>
<dbReference type="GO" id="GO:0006427">
    <property type="term" value="P:histidyl-tRNA aminoacylation"/>
    <property type="evidence" value="ECO:0007669"/>
    <property type="project" value="UniProtKB-UniRule"/>
</dbReference>
<dbReference type="CDD" id="cd00773">
    <property type="entry name" value="HisRS-like_core"/>
    <property type="match status" value="1"/>
</dbReference>
<accession>A0A0G0VSV9</accession>
<dbReference type="InterPro" id="IPR004516">
    <property type="entry name" value="HisRS/HisZ"/>
</dbReference>
<gene>
    <name evidence="5" type="primary">hisS</name>
    <name evidence="8" type="ORF">UU58_C0012G0004</name>
</gene>
<name>A0A0G0VSV9_9BACT</name>
<dbReference type="PANTHER" id="PTHR43707:SF1">
    <property type="entry name" value="HISTIDINE--TRNA LIGASE, MITOCHONDRIAL-RELATED"/>
    <property type="match status" value="1"/>
</dbReference>
<keyword evidence="5" id="KW-0067">ATP-binding</keyword>
<dbReference type="Gene3D" id="3.30.930.10">
    <property type="entry name" value="Bira Bifunctional Protein, Domain 2"/>
    <property type="match status" value="1"/>
</dbReference>
<dbReference type="Pfam" id="PF03129">
    <property type="entry name" value="HGTP_anticodon"/>
    <property type="match status" value="1"/>
</dbReference>
<dbReference type="InterPro" id="IPR041715">
    <property type="entry name" value="HisRS-like_core"/>
</dbReference>
<dbReference type="AlphaFoldDB" id="A0A0G0VSV9"/>
<protein>
    <recommendedName>
        <fullName evidence="5">Histidine--tRNA ligase</fullName>
        <ecNumber evidence="5">6.1.1.21</ecNumber>
    </recommendedName>
    <alternativeName>
        <fullName evidence="5">Histidyl-tRNA synthetase</fullName>
        <shortName evidence="5">HisRS</shortName>
    </alternativeName>
</protein>
<evidence type="ECO:0000256" key="1">
    <source>
        <dbReference type="ARBA" id="ARBA00008226"/>
    </source>
</evidence>
<evidence type="ECO:0000313" key="8">
    <source>
        <dbReference type="EMBL" id="KKS03999.1"/>
    </source>
</evidence>
<evidence type="ECO:0000256" key="3">
    <source>
        <dbReference type="ARBA" id="ARBA00023146"/>
    </source>
</evidence>
<feature type="binding site" evidence="6">
    <location>
        <begin position="90"/>
        <end position="92"/>
    </location>
    <ligand>
        <name>L-histidine</name>
        <dbReference type="ChEBI" id="CHEBI:57595"/>
    </ligand>
</feature>
<dbReference type="EC" id="6.1.1.21" evidence="5"/>
<dbReference type="InterPro" id="IPR006195">
    <property type="entry name" value="aa-tRNA-synth_II"/>
</dbReference>
<dbReference type="InterPro" id="IPR015807">
    <property type="entry name" value="His-tRNA-ligase"/>
</dbReference>
<keyword evidence="3 5" id="KW-0030">Aminoacyl-tRNA synthetase</keyword>